<name>A0A448I0F8_MYCCI</name>
<keyword evidence="2" id="KW-0677">Repeat</keyword>
<evidence type="ECO:0000256" key="4">
    <source>
        <dbReference type="ARBA" id="ARBA00022840"/>
    </source>
</evidence>
<evidence type="ECO:0000256" key="3">
    <source>
        <dbReference type="ARBA" id="ARBA00022741"/>
    </source>
</evidence>
<dbReference type="RefSeq" id="WP_126332528.1">
    <property type="nucleotide sequence ID" value="NZ_AP022604.1"/>
</dbReference>
<dbReference type="GO" id="GO:0022857">
    <property type="term" value="F:transmembrane transporter activity"/>
    <property type="evidence" value="ECO:0007669"/>
    <property type="project" value="UniProtKB-ARBA"/>
</dbReference>
<proteinExistence type="predicted"/>
<evidence type="ECO:0000256" key="2">
    <source>
        <dbReference type="ARBA" id="ARBA00022737"/>
    </source>
</evidence>
<dbReference type="EMBL" id="LR134355">
    <property type="protein sequence ID" value="VEG45822.1"/>
    <property type="molecule type" value="Genomic_DNA"/>
</dbReference>
<dbReference type="Proteomes" id="UP000282551">
    <property type="component" value="Chromosome"/>
</dbReference>
<dbReference type="FunFam" id="3.40.50.300:FF:001320">
    <property type="entry name" value="Heme ABC transporter ATP-binding protein"/>
    <property type="match status" value="1"/>
</dbReference>
<dbReference type="Gene3D" id="3.40.50.300">
    <property type="entry name" value="P-loop containing nucleotide triphosphate hydrolases"/>
    <property type="match status" value="2"/>
</dbReference>
<evidence type="ECO:0000256" key="5">
    <source>
        <dbReference type="SAM" id="MobiDB-lite"/>
    </source>
</evidence>
<evidence type="ECO:0000259" key="6">
    <source>
        <dbReference type="PROSITE" id="PS50893"/>
    </source>
</evidence>
<dbReference type="GO" id="GO:0005524">
    <property type="term" value="F:ATP binding"/>
    <property type="evidence" value="ECO:0007669"/>
    <property type="project" value="UniProtKB-KW"/>
</dbReference>
<dbReference type="SUPFAM" id="SSF52540">
    <property type="entry name" value="P-loop containing nucleoside triphosphate hydrolases"/>
    <property type="match status" value="2"/>
</dbReference>
<keyword evidence="3" id="KW-0547">Nucleotide-binding</keyword>
<dbReference type="OrthoDB" id="3239744at2"/>
<feature type="domain" description="ABC transporter" evidence="6">
    <location>
        <begin position="3"/>
        <end position="235"/>
    </location>
</feature>
<sequence>MSVILNNLGFTWSDGTVVLSDLTATFGAGRTGLVGANGSGKSTLLRVIAGLLPPGSGTVSVDGAVAYLPQTLTLEVGTSVAELLGIAERRAALAAIEAGDAAAEHFETVGDDWDIEARARALLAELGLAHLDLDRDVGSISGGEAMLVAIAGVRVTGAEVTLLDEPTNNLDRAARAALINLLADWPGTLLVVSHDVALLDRMSDTAELHDGVLTVFGGPYRQWRAQLDAEQSAARQAVRTAEHAVKVEKRQRVEAETKLARRNRTAKKNRDSLPKIVASMRGSAAQVSAGKLRTGHDDRLRAARQSAAAAAARVRDDEHIRVELPDPQLPAGRTVAQIGTLTVTGPQRIALIGPNGVGKTTLLRDLLGGAGLRTDRVGYLPQRLDGLDEDATVLDTVRAAAPAADAETVRAQLARFLLRGDTVHRRVGTLSGGERFRVVLARLLLAEPPAQLIVLDEPTNNLDLTSVDQLVDALTDYRGALLVVSHDDAFLERLGLDRIWAMSAPGRLRETDTLRA</sequence>
<dbReference type="CDD" id="cd03221">
    <property type="entry name" value="ABCF_EF-3"/>
    <property type="match status" value="1"/>
</dbReference>
<dbReference type="SMART" id="SM00382">
    <property type="entry name" value="AAA"/>
    <property type="match status" value="2"/>
</dbReference>
<dbReference type="PANTHER" id="PTHR19211:SF6">
    <property type="entry name" value="BLL7188 PROTEIN"/>
    <property type="match status" value="1"/>
</dbReference>
<dbReference type="CDD" id="cd03225">
    <property type="entry name" value="ABC_cobalt_CbiO_domain1"/>
    <property type="match status" value="1"/>
</dbReference>
<keyword evidence="4 7" id="KW-0067">ATP-binding</keyword>
<dbReference type="GO" id="GO:0016020">
    <property type="term" value="C:membrane"/>
    <property type="evidence" value="ECO:0007669"/>
    <property type="project" value="InterPro"/>
</dbReference>
<dbReference type="InterPro" id="IPR003439">
    <property type="entry name" value="ABC_transporter-like_ATP-bd"/>
</dbReference>
<dbReference type="GO" id="GO:0016887">
    <property type="term" value="F:ATP hydrolysis activity"/>
    <property type="evidence" value="ECO:0007669"/>
    <property type="project" value="InterPro"/>
</dbReference>
<dbReference type="InterPro" id="IPR003593">
    <property type="entry name" value="AAA+_ATPase"/>
</dbReference>
<evidence type="ECO:0000256" key="1">
    <source>
        <dbReference type="ARBA" id="ARBA00022448"/>
    </source>
</evidence>
<protein>
    <submittedName>
        <fullName evidence="7">ABC transporter ATP-binding protein</fullName>
    </submittedName>
</protein>
<dbReference type="InterPro" id="IPR015856">
    <property type="entry name" value="ABC_transpr_CbiO/EcfA_su"/>
</dbReference>
<gene>
    <name evidence="7" type="primary">yheS_1</name>
    <name evidence="7" type="ORF">NCTC10485_00785</name>
</gene>
<reference evidence="7 8" key="1">
    <citation type="submission" date="2018-12" db="EMBL/GenBank/DDBJ databases">
        <authorList>
            <consortium name="Pathogen Informatics"/>
        </authorList>
    </citation>
    <scope>NUCLEOTIDE SEQUENCE [LARGE SCALE GENOMIC DNA]</scope>
    <source>
        <strain evidence="7 8">NCTC10485</strain>
    </source>
</reference>
<dbReference type="Pfam" id="PF00005">
    <property type="entry name" value="ABC_tran"/>
    <property type="match status" value="2"/>
</dbReference>
<evidence type="ECO:0000313" key="7">
    <source>
        <dbReference type="EMBL" id="VEG45822.1"/>
    </source>
</evidence>
<keyword evidence="1" id="KW-0813">Transport</keyword>
<dbReference type="InterPro" id="IPR050611">
    <property type="entry name" value="ABCF"/>
</dbReference>
<feature type="region of interest" description="Disordered" evidence="5">
    <location>
        <begin position="256"/>
        <end position="275"/>
    </location>
</feature>
<dbReference type="AlphaFoldDB" id="A0A448I0F8"/>
<dbReference type="PANTHER" id="PTHR19211">
    <property type="entry name" value="ATP-BINDING TRANSPORT PROTEIN-RELATED"/>
    <property type="match status" value="1"/>
</dbReference>
<organism evidence="7 8">
    <name type="scientific">Mycolicibacterium chitae</name>
    <name type="common">Mycobacterium chitae</name>
    <dbReference type="NCBI Taxonomy" id="1792"/>
    <lineage>
        <taxon>Bacteria</taxon>
        <taxon>Bacillati</taxon>
        <taxon>Actinomycetota</taxon>
        <taxon>Actinomycetes</taxon>
        <taxon>Mycobacteriales</taxon>
        <taxon>Mycobacteriaceae</taxon>
        <taxon>Mycolicibacterium</taxon>
    </lineage>
</organism>
<keyword evidence="8" id="KW-1185">Reference proteome</keyword>
<dbReference type="InterPro" id="IPR027417">
    <property type="entry name" value="P-loop_NTPase"/>
</dbReference>
<accession>A0A448I0F8</accession>
<dbReference type="PROSITE" id="PS50893">
    <property type="entry name" value="ABC_TRANSPORTER_2"/>
    <property type="match status" value="1"/>
</dbReference>
<evidence type="ECO:0000313" key="8">
    <source>
        <dbReference type="Proteomes" id="UP000282551"/>
    </source>
</evidence>